<evidence type="ECO:0000313" key="1">
    <source>
        <dbReference type="EMBL" id="MDG9732673.1"/>
    </source>
</evidence>
<reference evidence="1 4" key="2">
    <citation type="submission" date="2023-02" db="EMBL/GenBank/DDBJ databases">
        <title>Antimicrobial susceptibility testing and tentative epidemiological cut-off values for Lactobacillaceae family species intended for ingestion.</title>
        <authorList>
            <person name="Noehr-Meldgaard K."/>
            <person name="Struve C."/>
            <person name="Ingmer H."/>
            <person name="Koza A."/>
            <person name="Al-Nakeeb K."/>
            <person name="Agersoe Y."/>
        </authorList>
    </citation>
    <scope>NUCLEOTIDE SEQUENCE [LARGE SCALE GENOMIC DNA]</scope>
    <source>
        <strain evidence="1 4">DSM 20193</strain>
    </source>
</reference>
<name>A0A5B8SXF2_LEUPS</name>
<dbReference type="KEGG" id="lpse:FGL85_04895"/>
<sequence>MFQDSDFDIFNDETLAGRMAKIKAIIDPKFVEFADIALPILQENGQEWYAHVAKHLRRTTYAPDNTWVAFAPNRRGYKMLPHFELGMWADHIYFYLAIEENMKPKQTADIVNKMTAVTDMVLSLPASYRLSPDHMVNETVPLSDYSHLVKRYQDVKHSEVLIGVVIPRGDQRVGTESLVVALSDALRTLKLIYEQLV</sequence>
<evidence type="ECO:0000313" key="2">
    <source>
        <dbReference type="EMBL" id="QEA41872.1"/>
    </source>
</evidence>
<dbReference type="EMBL" id="JARGDN010000002">
    <property type="protein sequence ID" value="MDG9732673.1"/>
    <property type="molecule type" value="Genomic_DNA"/>
</dbReference>
<gene>
    <name evidence="2" type="ORF">FGL85_04895</name>
    <name evidence="1" type="ORF">P1N92_00890</name>
</gene>
<evidence type="ECO:0000313" key="3">
    <source>
        <dbReference type="Proteomes" id="UP000321296"/>
    </source>
</evidence>
<dbReference type="Proteomes" id="UP001529201">
    <property type="component" value="Unassembled WGS sequence"/>
</dbReference>
<dbReference type="EMBL" id="CP042383">
    <property type="protein sequence ID" value="QEA41872.1"/>
    <property type="molecule type" value="Genomic_DNA"/>
</dbReference>
<proteinExistence type="predicted"/>
<dbReference type="InterPro" id="IPR053707">
    <property type="entry name" value="UPF0637_domain_sf"/>
</dbReference>
<evidence type="ECO:0000313" key="4">
    <source>
        <dbReference type="Proteomes" id="UP001529201"/>
    </source>
</evidence>
<dbReference type="GeneID" id="64344188"/>
<dbReference type="RefSeq" id="WP_010291427.1">
    <property type="nucleotide sequence ID" value="NZ_CP042383.1"/>
</dbReference>
<organism evidence="2 3">
    <name type="scientific">Leuconostoc pseudomesenteroides</name>
    <dbReference type="NCBI Taxonomy" id="33968"/>
    <lineage>
        <taxon>Bacteria</taxon>
        <taxon>Bacillati</taxon>
        <taxon>Bacillota</taxon>
        <taxon>Bacilli</taxon>
        <taxon>Lactobacillales</taxon>
        <taxon>Lactobacillaceae</taxon>
        <taxon>Leuconostoc</taxon>
    </lineage>
</organism>
<dbReference type="Pfam" id="PF06335">
    <property type="entry name" value="DUF1054"/>
    <property type="match status" value="1"/>
</dbReference>
<reference evidence="2 3" key="1">
    <citation type="submission" date="2019-06" db="EMBL/GenBank/DDBJ databases">
        <title>Genome analyses of bacteria isolated from kimchi.</title>
        <authorList>
            <person name="Lee S."/>
            <person name="Ahn S."/>
            <person name="Roh S."/>
        </authorList>
    </citation>
    <scope>NUCLEOTIDE SEQUENCE [LARGE SCALE GENOMIC DNA]</scope>
    <source>
        <strain evidence="2 3">CBA3630</strain>
    </source>
</reference>
<dbReference type="SUPFAM" id="SSF142913">
    <property type="entry name" value="YktB/PF0168-like"/>
    <property type="match status" value="1"/>
</dbReference>
<dbReference type="InterPro" id="IPR009403">
    <property type="entry name" value="UPF0637"/>
</dbReference>
<keyword evidence="4" id="KW-1185">Reference proteome</keyword>
<dbReference type="Gene3D" id="3.30.930.20">
    <property type="entry name" value="Protein of unknown function DUF1054"/>
    <property type="match status" value="1"/>
</dbReference>
<dbReference type="Proteomes" id="UP000321296">
    <property type="component" value="Chromosome"/>
</dbReference>
<dbReference type="AlphaFoldDB" id="A0A5B8SXF2"/>
<accession>A0A5B8SXF2</accession>
<protein>
    <submittedName>
        <fullName evidence="2">DUF1054 family protein</fullName>
    </submittedName>
</protein>